<dbReference type="SUPFAM" id="SSF52540">
    <property type="entry name" value="P-loop containing nucleoside triphosphate hydrolases"/>
    <property type="match status" value="1"/>
</dbReference>
<dbReference type="InterPro" id="IPR036291">
    <property type="entry name" value="NAD(P)-bd_dom_sf"/>
</dbReference>
<reference evidence="6 7" key="1">
    <citation type="submission" date="2016-03" db="EMBL/GenBank/DDBJ databases">
        <title>Whole genome sequencing of Grifola frondosa 9006-11.</title>
        <authorList>
            <person name="Min B."/>
            <person name="Park H."/>
            <person name="Kim J.-G."/>
            <person name="Cho H."/>
            <person name="Oh Y.-L."/>
            <person name="Kong W.-S."/>
            <person name="Choi I.-G."/>
        </authorList>
    </citation>
    <scope>NUCLEOTIDE SEQUENCE [LARGE SCALE GENOMIC DNA]</scope>
    <source>
        <strain evidence="6 7">9006-11</strain>
    </source>
</reference>
<protein>
    <submittedName>
        <fullName evidence="6">GTP:AMP phosphotransferase AK3, mitochondrial</fullName>
    </submittedName>
</protein>
<dbReference type="PANTHER" id="PTHR23359">
    <property type="entry name" value="NUCLEOTIDE KINASE"/>
    <property type="match status" value="1"/>
</dbReference>
<evidence type="ECO:0000256" key="2">
    <source>
        <dbReference type="ARBA" id="ARBA00022741"/>
    </source>
</evidence>
<dbReference type="PRINTS" id="PR00094">
    <property type="entry name" value="ADENYLTKNASE"/>
</dbReference>
<feature type="region of interest" description="Disordered" evidence="4">
    <location>
        <begin position="644"/>
        <end position="680"/>
    </location>
</feature>
<dbReference type="Gene3D" id="3.40.50.300">
    <property type="entry name" value="P-loop containing nucleotide triphosphate hydrolases"/>
    <property type="match status" value="1"/>
</dbReference>
<organism evidence="6 7">
    <name type="scientific">Grifola frondosa</name>
    <name type="common">Maitake</name>
    <name type="synonym">Polyporus frondosus</name>
    <dbReference type="NCBI Taxonomy" id="5627"/>
    <lineage>
        <taxon>Eukaryota</taxon>
        <taxon>Fungi</taxon>
        <taxon>Dikarya</taxon>
        <taxon>Basidiomycota</taxon>
        <taxon>Agaricomycotina</taxon>
        <taxon>Agaricomycetes</taxon>
        <taxon>Polyporales</taxon>
        <taxon>Grifolaceae</taxon>
        <taxon>Grifola</taxon>
    </lineage>
</organism>
<evidence type="ECO:0000256" key="3">
    <source>
        <dbReference type="ARBA" id="ARBA00022777"/>
    </source>
</evidence>
<dbReference type="EMBL" id="LUGG01000004">
    <property type="protein sequence ID" value="OBZ75999.1"/>
    <property type="molecule type" value="Genomic_DNA"/>
</dbReference>
<gene>
    <name evidence="6" type="primary">Ak3</name>
    <name evidence="6" type="ORF">A0H81_04337</name>
</gene>
<dbReference type="Pfam" id="PF01370">
    <property type="entry name" value="Epimerase"/>
    <property type="match status" value="1"/>
</dbReference>
<evidence type="ECO:0000256" key="1">
    <source>
        <dbReference type="ARBA" id="ARBA00022679"/>
    </source>
</evidence>
<evidence type="ECO:0000256" key="4">
    <source>
        <dbReference type="SAM" id="MobiDB-lite"/>
    </source>
</evidence>
<keyword evidence="1 6" id="KW-0808">Transferase</keyword>
<dbReference type="Proteomes" id="UP000092993">
    <property type="component" value="Unassembled WGS sequence"/>
</dbReference>
<evidence type="ECO:0000313" key="6">
    <source>
        <dbReference type="EMBL" id="OBZ75999.1"/>
    </source>
</evidence>
<dbReference type="GO" id="GO:0006139">
    <property type="term" value="P:nucleobase-containing compound metabolic process"/>
    <property type="evidence" value="ECO:0007669"/>
    <property type="project" value="InterPro"/>
</dbReference>
<name>A0A1C7MHS4_GRIFR</name>
<dbReference type="Pfam" id="PF00406">
    <property type="entry name" value="ADK"/>
    <property type="match status" value="1"/>
</dbReference>
<feature type="domain" description="NAD-dependent epimerase/dehydratase" evidence="5">
    <location>
        <begin position="8"/>
        <end position="82"/>
    </location>
</feature>
<dbReference type="Gene3D" id="3.40.50.720">
    <property type="entry name" value="NAD(P)-binding Rossmann-like Domain"/>
    <property type="match status" value="1"/>
</dbReference>
<dbReference type="SUPFAM" id="SSF51735">
    <property type="entry name" value="NAD(P)-binding Rossmann-fold domains"/>
    <property type="match status" value="1"/>
</dbReference>
<proteinExistence type="inferred from homology"/>
<dbReference type="InterPro" id="IPR033690">
    <property type="entry name" value="Adenylat_kinase_CS"/>
</dbReference>
<dbReference type="CDD" id="cd01428">
    <property type="entry name" value="ADK"/>
    <property type="match status" value="1"/>
</dbReference>
<dbReference type="OrthoDB" id="276721at2759"/>
<comment type="caution">
    <text evidence="6">The sequence shown here is derived from an EMBL/GenBank/DDBJ whole genome shotgun (WGS) entry which is preliminary data.</text>
</comment>
<dbReference type="InterPro" id="IPR027417">
    <property type="entry name" value="P-loop_NTPase"/>
</dbReference>
<keyword evidence="7" id="KW-1185">Reference proteome</keyword>
<evidence type="ECO:0000259" key="5">
    <source>
        <dbReference type="Pfam" id="PF01370"/>
    </source>
</evidence>
<dbReference type="GO" id="GO:0005524">
    <property type="term" value="F:ATP binding"/>
    <property type="evidence" value="ECO:0007669"/>
    <property type="project" value="InterPro"/>
</dbReference>
<accession>A0A1C7MHS4</accession>
<keyword evidence="2" id="KW-0547">Nucleotide-binding</keyword>
<dbReference type="OMA" id="VEWHTAN"/>
<sequence length="680" mass="73719">MEPVLQKILVVGGNGFLGSAVCRTALARGMQVTSISSSGRPYKTPKGHSPAWTSKVEWHTANALEPESYAHLLPGMSAVVHTIGTLFEKTPYKAALRRDDVPAFLGSVASSVMGGRATGNPLEHEAARSGSYEQINRDTALRVCEAFLATAPPEGVDGPRAFVFVSAEDCTRPFVSARYIETKREAEVEIDKMIDGNTGFRGVYIRPSLIYHPHIRPIISPVAALLDLSATIHNKIPAGIPTPGGILRSLGAALPIGAHPQSLVSSSPLDAIANALTIPPIHVDHVAEAICIAVDNKRPDVRGRWGEGDEGADWVVAEGTLEYTCRAQRLLHRSSRALAVTGSIRRYSRHRLLQGTTSAGCSECLSPPGPKLKIIYSPLYPTFACMSASVPLVSIVRPKHAWTPTRGFRHAAASQKAIPFSLNNPRAETLSSNDASTHGEGRFLRMLMFGKPGAGKGTLSARLVKKYDILSLSTGDLLRQHIAERTDVGRLAEQIVATGGLLPDDIMLKVVTSKLDLLHNKHWILDGFPRTLGQGKLLDDHLRHQGSPLSLVVNLDVADEVILSRISDRWVAGHDDETGEPLTKRPDDNPAIFARRLEQFYASTSPLLAYYSTEASHHTKSVSIAGATSDEIWPQLDGVVRSSFPVKERPESREQKRRNSLSDAVLARRESATASSNRGY</sequence>
<dbReference type="STRING" id="5627.A0A1C7MHS4"/>
<dbReference type="InterPro" id="IPR001509">
    <property type="entry name" value="Epimerase_deHydtase"/>
</dbReference>
<evidence type="ECO:0000313" key="7">
    <source>
        <dbReference type="Proteomes" id="UP000092993"/>
    </source>
</evidence>
<dbReference type="HAMAP" id="MF_00235">
    <property type="entry name" value="Adenylate_kinase_Adk"/>
    <property type="match status" value="1"/>
</dbReference>
<keyword evidence="3" id="KW-0418">Kinase</keyword>
<dbReference type="InterPro" id="IPR000850">
    <property type="entry name" value="Adenylat/UMP-CMP_kin"/>
</dbReference>
<dbReference type="AlphaFoldDB" id="A0A1C7MHS4"/>
<dbReference type="PROSITE" id="PS00113">
    <property type="entry name" value="ADENYLATE_KINASE"/>
    <property type="match status" value="1"/>
</dbReference>
<dbReference type="GO" id="GO:0019205">
    <property type="term" value="F:nucleobase-containing compound kinase activity"/>
    <property type="evidence" value="ECO:0007669"/>
    <property type="project" value="InterPro"/>
</dbReference>